<accession>E8U6T4</accession>
<gene>
    <name evidence="3" type="ordered locus">Deima_1121</name>
</gene>
<keyword evidence="4" id="KW-1185">Reference proteome</keyword>
<dbReference type="EMBL" id="CP002454">
    <property type="protein sequence ID" value="ADV66773.1"/>
    <property type="molecule type" value="Genomic_DNA"/>
</dbReference>
<reference evidence="3 4" key="1">
    <citation type="journal article" date="2011" name="Stand. Genomic Sci.">
        <title>Complete genome sequence of Deinococcus maricopensis type strain (LB-34).</title>
        <authorList>
            <person name="Pukall R."/>
            <person name="Zeytun A."/>
            <person name="Lucas S."/>
            <person name="Lapidus A."/>
            <person name="Hammon N."/>
            <person name="Deshpande S."/>
            <person name="Nolan M."/>
            <person name="Cheng J.F."/>
            <person name="Pitluck S."/>
            <person name="Liolios K."/>
            <person name="Pagani I."/>
            <person name="Mikhailova N."/>
            <person name="Ivanova N."/>
            <person name="Mavromatis K."/>
            <person name="Pati A."/>
            <person name="Tapia R."/>
            <person name="Han C."/>
            <person name="Goodwin L."/>
            <person name="Chen A."/>
            <person name="Palaniappan K."/>
            <person name="Land M."/>
            <person name="Hauser L."/>
            <person name="Chang Y.J."/>
            <person name="Jeffries C.D."/>
            <person name="Brambilla E.M."/>
            <person name="Rohde M."/>
            <person name="Goker M."/>
            <person name="Detter J.C."/>
            <person name="Woyke T."/>
            <person name="Bristow J."/>
            <person name="Eisen J.A."/>
            <person name="Markowitz V."/>
            <person name="Hugenholtz P."/>
            <person name="Kyrpides N.C."/>
            <person name="Klenk H.P."/>
        </authorList>
    </citation>
    <scope>NUCLEOTIDE SEQUENCE [LARGE SCALE GENOMIC DNA]</scope>
    <source>
        <strain evidence="4">DSM 21211 / LMG 22137 / NRRL B-23946 / LB-34</strain>
    </source>
</reference>
<dbReference type="HOGENOM" id="CLU_758030_0_0_0"/>
<name>E8U6T4_DEIML</name>
<keyword evidence="1" id="KW-1133">Transmembrane helix</keyword>
<dbReference type="STRING" id="709986.Deima_1121"/>
<sequence precursor="true">MLPTRPTPYPFGAAFARIGISAALIVACTGLAALTLSTERVPGLRVVTTPVNVPLGQAKRATLDVNATGANLVLNTSGELGAGDLLTGGVRRRAHSALSVSAKPDGDTLGARINLTVPPRAPNIVVFGFSSSVQHALRATLSRAVPTSLTTTTTWGDQALNLTQTRLNSLRAQTESGDLAVTLPAARTGDAHVRSSSGDVSLSAASTPTRTALEVRTNSGDLHATLGGPTDATLTTASGDLTVGARADTRGTLKAQTGSGDLNVRIAGRARTTFSTSSGDLSVNVQPGTRGTLAARTGSGSLTVTVPAGTRLRITARTRLGDLNLPRGLVARGDTYTTPGGNADLTLTLDAGIGDIEVRTTGGAQ</sequence>
<dbReference type="eggNOG" id="COG3595">
    <property type="taxonomic scope" value="Bacteria"/>
</dbReference>
<dbReference type="OrthoDB" id="57990at2"/>
<dbReference type="InterPro" id="IPR025164">
    <property type="entry name" value="Toastrack_DUF4097"/>
</dbReference>
<proteinExistence type="predicted"/>
<dbReference type="AlphaFoldDB" id="E8U6T4"/>
<dbReference type="PROSITE" id="PS51257">
    <property type="entry name" value="PROKAR_LIPOPROTEIN"/>
    <property type="match status" value="1"/>
</dbReference>
<dbReference type="KEGG" id="dmr:Deima_1121"/>
<evidence type="ECO:0000313" key="4">
    <source>
        <dbReference type="Proteomes" id="UP000008635"/>
    </source>
</evidence>
<dbReference type="Pfam" id="PF13349">
    <property type="entry name" value="DUF4097"/>
    <property type="match status" value="1"/>
</dbReference>
<evidence type="ECO:0000259" key="2">
    <source>
        <dbReference type="Pfam" id="PF13349"/>
    </source>
</evidence>
<feature type="domain" description="DUF4097" evidence="2">
    <location>
        <begin position="110"/>
        <end position="286"/>
    </location>
</feature>
<evidence type="ECO:0000256" key="1">
    <source>
        <dbReference type="SAM" id="Phobius"/>
    </source>
</evidence>
<protein>
    <recommendedName>
        <fullName evidence="2">DUF4097 domain-containing protein</fullName>
    </recommendedName>
</protein>
<keyword evidence="1" id="KW-0472">Membrane</keyword>
<evidence type="ECO:0000313" key="3">
    <source>
        <dbReference type="EMBL" id="ADV66773.1"/>
    </source>
</evidence>
<dbReference type="RefSeq" id="WP_013556278.1">
    <property type="nucleotide sequence ID" value="NC_014958.1"/>
</dbReference>
<reference evidence="4" key="2">
    <citation type="submission" date="2011-01" db="EMBL/GenBank/DDBJ databases">
        <title>The complete genome of Deinococcus maricopensis DSM 21211.</title>
        <authorList>
            <consortium name="US DOE Joint Genome Institute (JGI-PGF)"/>
            <person name="Lucas S."/>
            <person name="Copeland A."/>
            <person name="Lapidus A."/>
            <person name="Goodwin L."/>
            <person name="Pitluck S."/>
            <person name="Kyrpides N."/>
            <person name="Mavromatis K."/>
            <person name="Pagani I."/>
            <person name="Ivanova N."/>
            <person name="Ovchinnikova G."/>
            <person name="Zeytun A."/>
            <person name="Detter J.C."/>
            <person name="Han C."/>
            <person name="Land M."/>
            <person name="Hauser L."/>
            <person name="Markowitz V."/>
            <person name="Cheng J.-F."/>
            <person name="Hugenholtz P."/>
            <person name="Woyke T."/>
            <person name="Wu D."/>
            <person name="Pukall R."/>
            <person name="Gehrich-Schroeter G."/>
            <person name="Brambilla E."/>
            <person name="Klenk H.-P."/>
            <person name="Eisen J.A."/>
        </authorList>
    </citation>
    <scope>NUCLEOTIDE SEQUENCE [LARGE SCALE GENOMIC DNA]</scope>
    <source>
        <strain evidence="4">DSM 21211 / LMG 22137 / NRRL B-23946 / LB-34</strain>
    </source>
</reference>
<dbReference type="Proteomes" id="UP000008635">
    <property type="component" value="Chromosome"/>
</dbReference>
<organism evidence="3 4">
    <name type="scientific">Deinococcus maricopensis (strain DSM 21211 / LMG 22137 / NRRL B-23946 / LB-34)</name>
    <dbReference type="NCBI Taxonomy" id="709986"/>
    <lineage>
        <taxon>Bacteria</taxon>
        <taxon>Thermotogati</taxon>
        <taxon>Deinococcota</taxon>
        <taxon>Deinococci</taxon>
        <taxon>Deinococcales</taxon>
        <taxon>Deinococcaceae</taxon>
        <taxon>Deinococcus</taxon>
    </lineage>
</organism>
<keyword evidence="1" id="KW-0812">Transmembrane</keyword>
<feature type="transmembrane region" description="Helical" evidence="1">
    <location>
        <begin position="12"/>
        <end position="36"/>
    </location>
</feature>